<organism evidence="1 2">
    <name type="scientific">Violaceomyces palustris</name>
    <dbReference type="NCBI Taxonomy" id="1673888"/>
    <lineage>
        <taxon>Eukaryota</taxon>
        <taxon>Fungi</taxon>
        <taxon>Dikarya</taxon>
        <taxon>Basidiomycota</taxon>
        <taxon>Ustilaginomycotina</taxon>
        <taxon>Ustilaginomycetes</taxon>
        <taxon>Violaceomycetales</taxon>
        <taxon>Violaceomycetaceae</taxon>
        <taxon>Violaceomyces</taxon>
    </lineage>
</organism>
<gene>
    <name evidence="1" type="ORF">IE53DRAFT_370061</name>
</gene>
<evidence type="ECO:0000313" key="2">
    <source>
        <dbReference type="Proteomes" id="UP000245626"/>
    </source>
</evidence>
<reference evidence="1 2" key="1">
    <citation type="journal article" date="2018" name="Mol. Biol. Evol.">
        <title>Broad Genomic Sampling Reveals a Smut Pathogenic Ancestry of the Fungal Clade Ustilaginomycotina.</title>
        <authorList>
            <person name="Kijpornyongpan T."/>
            <person name="Mondo S.J."/>
            <person name="Barry K."/>
            <person name="Sandor L."/>
            <person name="Lee J."/>
            <person name="Lipzen A."/>
            <person name="Pangilinan J."/>
            <person name="LaButti K."/>
            <person name="Hainaut M."/>
            <person name="Henrissat B."/>
            <person name="Grigoriev I.V."/>
            <person name="Spatafora J.W."/>
            <person name="Aime M.C."/>
        </authorList>
    </citation>
    <scope>NUCLEOTIDE SEQUENCE [LARGE SCALE GENOMIC DNA]</scope>
    <source>
        <strain evidence="1 2">SA 807</strain>
    </source>
</reference>
<dbReference type="EMBL" id="KZ820099">
    <property type="protein sequence ID" value="PWN49089.1"/>
    <property type="molecule type" value="Genomic_DNA"/>
</dbReference>
<keyword evidence="2" id="KW-1185">Reference proteome</keyword>
<name>A0ACD0NTL3_9BASI</name>
<accession>A0ACD0NTL3</accession>
<dbReference type="Proteomes" id="UP000245626">
    <property type="component" value="Unassembled WGS sequence"/>
</dbReference>
<protein>
    <submittedName>
        <fullName evidence="1">Uncharacterized protein</fullName>
    </submittedName>
</protein>
<proteinExistence type="predicted"/>
<evidence type="ECO:0000313" key="1">
    <source>
        <dbReference type="EMBL" id="PWN49089.1"/>
    </source>
</evidence>
<sequence>MSVASNDWATRFSACLASLRSAQAVKALEDLQKSNRESLETIQTLLSEPQDEARRSELALSRSLDLALAILWSANNVPPGKDHNPLRSAAMPVLRNLPSLCLKLDDFRSLQTLQKGAGNLVEVVRSRLDSRLYVLKTVVKGIVKRQPSTHSPTFEAALLSRDWDRGGAALTPKLSAAFQSSGSVHILLEYCPGGDFYQLLDSASKIDSNWPGRSSSGGLLTEDWVRKYAIDMVAAIAWAHNQGFAHRDIKPSNFLLDKSGHLKLCDFMSAAPFSEFLLPEDALDGRMVKTRRIHGFYCQACVGTCDYIAPEILEAEAARIEEAERSDLYGSPTGKVPRSTSSSELAPENKEAGAYGPEVDWWSFGIVVYEMTFGSLPFFSSRLEATYERIKNHEEELFLDPSVGCSNLLRGFIRRLLAVPHLRLGRGGSLEVQQDPFLRGVDWSDPWKMEAPFVPRTLTSESSQDAASPAHFGGANELSILHSPQVLPYGKYVNQTVSGIDSLPNFSAIFSGDLDDFPAYADSFDHFNRTSGIHSRANGSIFARNGPDGHPSGTGMLRPNESEELHHQQERSVFNPGGIPRSTSSPAVCDPSSPYSGPLHSSPSPSMVRHTPKWSDVNLQFFGFSHLPGPSAFSPPSDPKPKELSLIMEASESVPASPCKASDLPASIPSGLDSSPVAWSGAASAAPMASTPFQKGTFNLIESPGVSINGLPNSPPFFGTPAWTAAQRNLQRRAVETASRAKVGGSSNFVTPARKPLSSNSLESQPGSAAGSRDKNYSAAQMQTPAANPSSTPAAVPPSPYPFPLASAPATSRIASRLRAAAGSTPASGLPLRRNDLARARSATPNATAGGSFGSDSRNSGGSNAVRDLSEREAWDEMMAAVQKSVRKKKKDAAAAAASATPSELAEKLKIPRSITDPELSSKSVARPPSVRQALSEWRNGAAAAAAASPSSSGSKEDIASSTAGPPTSRIERSSSQLSQNQIAPGSSTLLKDGRRNLVFPRPTVSVASPVLEPYASDPEESDPESPLSGRLTPGLGPFQDSRTPDDSRGGSDWTGGGGAGGAGGLRHRKSARQLLLKAQERATPTKPARTQSPSLTEAFGTKNHHHHHHNHHHQLEHGLLDSFTAPHSRANSHGSERNSDHLTLAPHQDHLTTGPLARSRPLSMMVQPPPYRSHTNPPNPIIFPPSSSSSSPSSILVSNSLESSSSSSSLTTSSCSRINPQPQTTDLVGSNEKTVVRHRPILGMMTTARREKAAVLDRRRSVGELATRTTMTSTNSIGKRLVPGVGGGGGGGGGAIAGGLRRKDSSETLSEYRQGIVRPSSLVLIHHPNNTKSSSLPPSSEDAFLLEPKSIRIQPSTTSTQPHPTNLSIQRCIRRTRSSHLQGGTSWGERLSVHRAPPPPPSPPTKAQPSFLVLKEDPDEEESQPTNPDDLSLLSGLGQRHNALQGSLSGLERRLANLKARLDE</sequence>